<sequence>MAPEEKGEKDEQLNRETEDYLNSLLEGCLKDPEDSLSYEDNQDDDSDLLQDLSPEEASYSLQENLPSDESCLSLDDLAKRIEIAEVVPTEGLVSILKKRNDTVGDHPAQMQHKPSKRRVRFQEIDDNLDQDEVGGGSCILLILLCIATVFLSVGGTALYCTFGDMESPVCTDFADNMDFYYTKLLQGMAELKHWIYLS</sequence>
<dbReference type="InterPro" id="IPR042318">
    <property type="entry name" value="Consortin"/>
</dbReference>
<dbReference type="GO" id="GO:0005886">
    <property type="term" value="C:plasma membrane"/>
    <property type="evidence" value="ECO:0007669"/>
    <property type="project" value="TreeGrafter"/>
</dbReference>
<dbReference type="InterPro" id="IPR028129">
    <property type="entry name" value="Consortin_C"/>
</dbReference>
<keyword evidence="2" id="KW-0812">Transmembrane</keyword>
<proteinExistence type="evidence at transcript level"/>
<dbReference type="PANTHER" id="PTHR28581:SF1">
    <property type="entry name" value="CONSORTIN"/>
    <property type="match status" value="1"/>
</dbReference>
<feature type="compositionally biased region" description="Acidic residues" evidence="1">
    <location>
        <begin position="34"/>
        <end position="48"/>
    </location>
</feature>
<protein>
    <submittedName>
        <fullName evidence="4">Macaca fascicularis brain cDNA clone: QmoA-11233, similar to human hypothetical protein FLJ32001 (FLJ32001), mRNA, RefSeq: NM_152609.1</fullName>
    </submittedName>
</protein>
<dbReference type="GO" id="GO:0042998">
    <property type="term" value="P:positive regulation of Golgi to plasma membrane protein transport"/>
    <property type="evidence" value="ECO:0007669"/>
    <property type="project" value="InterPro"/>
</dbReference>
<dbReference type="Pfam" id="PF15281">
    <property type="entry name" value="Consortin_C"/>
    <property type="match status" value="1"/>
</dbReference>
<name>I7G8E4_MACFA</name>
<evidence type="ECO:0000256" key="2">
    <source>
        <dbReference type="SAM" id="Phobius"/>
    </source>
</evidence>
<dbReference type="GO" id="GO:0005802">
    <property type="term" value="C:trans-Golgi network"/>
    <property type="evidence" value="ECO:0007669"/>
    <property type="project" value="InterPro"/>
</dbReference>
<feature type="transmembrane region" description="Helical" evidence="2">
    <location>
        <begin position="138"/>
        <end position="159"/>
    </location>
</feature>
<dbReference type="GO" id="GO:0030133">
    <property type="term" value="C:transport vesicle"/>
    <property type="evidence" value="ECO:0007669"/>
    <property type="project" value="TreeGrafter"/>
</dbReference>
<keyword evidence="2" id="KW-0472">Membrane</keyword>
<dbReference type="PANTHER" id="PTHR28581">
    <property type="entry name" value="CONSORTIN"/>
    <property type="match status" value="1"/>
</dbReference>
<feature type="domain" description="Consortin C-terminal" evidence="3">
    <location>
        <begin position="85"/>
        <end position="195"/>
    </location>
</feature>
<organism evidence="4">
    <name type="scientific">Macaca fascicularis</name>
    <name type="common">Crab-eating macaque</name>
    <name type="synonym">Cynomolgus monkey</name>
    <dbReference type="NCBI Taxonomy" id="9541"/>
    <lineage>
        <taxon>Eukaryota</taxon>
        <taxon>Metazoa</taxon>
        <taxon>Chordata</taxon>
        <taxon>Craniata</taxon>
        <taxon>Vertebrata</taxon>
        <taxon>Euteleostomi</taxon>
        <taxon>Mammalia</taxon>
        <taxon>Eutheria</taxon>
        <taxon>Euarchontoglires</taxon>
        <taxon>Primates</taxon>
        <taxon>Haplorrhini</taxon>
        <taxon>Catarrhini</taxon>
        <taxon>Cercopithecidae</taxon>
        <taxon>Cercopithecinae</taxon>
        <taxon>Macaca</taxon>
    </lineage>
</organism>
<evidence type="ECO:0000259" key="3">
    <source>
        <dbReference type="Pfam" id="PF15281"/>
    </source>
</evidence>
<dbReference type="AlphaFoldDB" id="I7G8E4"/>
<evidence type="ECO:0000256" key="1">
    <source>
        <dbReference type="SAM" id="MobiDB-lite"/>
    </source>
</evidence>
<reference evidence="4" key="1">
    <citation type="journal article" date="2007" name="PLoS Biol.">
        <title>Rate of evolution in brain-expressed genes in humans and other primates.</title>
        <authorList>
            <person name="Wang H.-Y."/>
            <person name="Chien H.-C."/>
            <person name="Osada N."/>
            <person name="Hashimoto K."/>
            <person name="Sugano S."/>
            <person name="Gojobori T."/>
            <person name="Chou C.-K."/>
            <person name="Tsai S.-F."/>
            <person name="Wu C.-I."/>
            <person name="Shen C.-K.J."/>
        </authorList>
    </citation>
    <scope>NUCLEOTIDE SEQUENCE</scope>
</reference>
<feature type="region of interest" description="Disordered" evidence="1">
    <location>
        <begin position="29"/>
        <end position="49"/>
    </location>
</feature>
<dbReference type="EMBL" id="AB173937">
    <property type="protein sequence ID" value="BAE90999.1"/>
    <property type="molecule type" value="mRNA"/>
</dbReference>
<evidence type="ECO:0000313" key="4">
    <source>
        <dbReference type="EMBL" id="BAE90999.1"/>
    </source>
</evidence>
<keyword evidence="2" id="KW-1133">Transmembrane helix</keyword>
<dbReference type="GO" id="GO:0071253">
    <property type="term" value="F:connexin binding"/>
    <property type="evidence" value="ECO:0007669"/>
    <property type="project" value="InterPro"/>
</dbReference>
<accession>I7G8E4</accession>